<dbReference type="Proteomes" id="UP001059824">
    <property type="component" value="Chromosome"/>
</dbReference>
<sequence>MDPQQTPPPAAPGGYPLETPPTQPQFGAPSPAPDQFLGAQSAQPQTQYTPSAPQYNAPQQPYQPQAAPSPAQWYTPAPDPAADRPADASSYVQAATAAQGQTQQAPGAQGQIINGQYSVDYLNQMATPSKQPLDKKFIIAGIGIVIALLLAAVLFLAGGKKTTSVASEVKLYTTLVDTEASTLRSGKLIKNSKLVAINSNLRTSLVNAARDMETPLTNMGQNASNLKSAAKKAPYHDDKLVTNLEDARLNSTYDRVYANEMDTKTKYIITYMESIKKRNSRKSMQEFIAKNEPNFQTIQKSIEEYQNSDEANLY</sequence>
<feature type="compositionally biased region" description="Low complexity" evidence="1">
    <location>
        <begin position="93"/>
        <end position="109"/>
    </location>
</feature>
<dbReference type="EMBL" id="CP045921">
    <property type="protein sequence ID" value="QHN42358.1"/>
    <property type="molecule type" value="Genomic_DNA"/>
</dbReference>
<evidence type="ECO:0000256" key="2">
    <source>
        <dbReference type="SAM" id="Phobius"/>
    </source>
</evidence>
<accession>A0A857MJN7</accession>
<dbReference type="AlphaFoldDB" id="A0A857MJN7"/>
<feature type="transmembrane region" description="Helical" evidence="2">
    <location>
        <begin position="137"/>
        <end position="157"/>
    </location>
</feature>
<evidence type="ECO:0000256" key="1">
    <source>
        <dbReference type="SAM" id="MobiDB-lite"/>
    </source>
</evidence>
<feature type="compositionally biased region" description="Low complexity" evidence="1">
    <location>
        <begin position="50"/>
        <end position="72"/>
    </location>
</feature>
<feature type="region of interest" description="Disordered" evidence="1">
    <location>
        <begin position="1"/>
        <end position="109"/>
    </location>
</feature>
<keyword evidence="2" id="KW-0472">Membrane</keyword>
<keyword evidence="2" id="KW-0812">Transmembrane</keyword>
<name>A0A857MJN7_9BACT</name>
<evidence type="ECO:0000313" key="3">
    <source>
        <dbReference type="EMBL" id="QHN42358.1"/>
    </source>
</evidence>
<keyword evidence="4" id="KW-1185">Reference proteome</keyword>
<proteinExistence type="predicted"/>
<keyword evidence="2" id="KW-1133">Transmembrane helix</keyword>
<protein>
    <submittedName>
        <fullName evidence="3">Uncharacterized protein</fullName>
    </submittedName>
</protein>
<reference evidence="3" key="1">
    <citation type="journal article" date="2021" name="Nat. Microbiol.">
        <title>Cocultivation of an ultrasmall environmental parasitic bacterium with lytic ability against bacteria associated with wastewater foams.</title>
        <authorList>
            <person name="Batinovic S."/>
            <person name="Rose J.J.A."/>
            <person name="Ratcliffe J."/>
            <person name="Seviour R.J."/>
            <person name="Petrovski S."/>
        </authorList>
    </citation>
    <scope>NUCLEOTIDE SEQUENCE</scope>
    <source>
        <strain evidence="3">JR1</strain>
    </source>
</reference>
<evidence type="ECO:0000313" key="4">
    <source>
        <dbReference type="Proteomes" id="UP001059824"/>
    </source>
</evidence>
<feature type="compositionally biased region" description="Pro residues" evidence="1">
    <location>
        <begin position="1"/>
        <end position="11"/>
    </location>
</feature>
<dbReference type="KEGG" id="mama:GII36_00600"/>
<dbReference type="RefSeq" id="WP_260763638.1">
    <property type="nucleotide sequence ID" value="NZ_CP045921.1"/>
</dbReference>
<organism evidence="3 4">
    <name type="scientific">Candidatus Mycosynbacter amalyticus</name>
    <dbReference type="NCBI Taxonomy" id="2665156"/>
    <lineage>
        <taxon>Bacteria</taxon>
        <taxon>Candidatus Saccharimonadota</taxon>
        <taxon>Candidatus Saccharimonadota incertae sedis</taxon>
        <taxon>Candidatus Mycosynbacter</taxon>
    </lineage>
</organism>
<gene>
    <name evidence="3" type="ORF">GII36_00600</name>
</gene>
<feature type="compositionally biased region" description="Polar residues" evidence="1">
    <location>
        <begin position="38"/>
        <end position="49"/>
    </location>
</feature>